<evidence type="ECO:0000313" key="2">
    <source>
        <dbReference type="Proteomes" id="UP000244336"/>
    </source>
</evidence>
<dbReference type="EMBL" id="CM009749">
    <property type="protein sequence ID" value="PUZ75539.1"/>
    <property type="molecule type" value="Genomic_DNA"/>
</dbReference>
<dbReference type="Gramene" id="PUZ75539">
    <property type="protein sequence ID" value="PUZ75539"/>
    <property type="gene ID" value="GQ55_1G180900"/>
</dbReference>
<accession>A0A2T7F632</accession>
<gene>
    <name evidence="1" type="ORF">GQ55_1G180900</name>
</gene>
<organism evidence="1 2">
    <name type="scientific">Panicum hallii var. hallii</name>
    <dbReference type="NCBI Taxonomy" id="1504633"/>
    <lineage>
        <taxon>Eukaryota</taxon>
        <taxon>Viridiplantae</taxon>
        <taxon>Streptophyta</taxon>
        <taxon>Embryophyta</taxon>
        <taxon>Tracheophyta</taxon>
        <taxon>Spermatophyta</taxon>
        <taxon>Magnoliopsida</taxon>
        <taxon>Liliopsida</taxon>
        <taxon>Poales</taxon>
        <taxon>Poaceae</taxon>
        <taxon>PACMAD clade</taxon>
        <taxon>Panicoideae</taxon>
        <taxon>Panicodae</taxon>
        <taxon>Paniceae</taxon>
        <taxon>Panicinae</taxon>
        <taxon>Panicum</taxon>
        <taxon>Panicum sect. Panicum</taxon>
    </lineage>
</organism>
<reference evidence="1 2" key="1">
    <citation type="submission" date="2018-04" db="EMBL/GenBank/DDBJ databases">
        <title>WGS assembly of Panicum hallii var. hallii HAL2.</title>
        <authorList>
            <person name="Lovell J."/>
            <person name="Jenkins J."/>
            <person name="Lowry D."/>
            <person name="Mamidi S."/>
            <person name="Sreedasyam A."/>
            <person name="Weng X."/>
            <person name="Barry K."/>
            <person name="Bonette J."/>
            <person name="Campitelli B."/>
            <person name="Daum C."/>
            <person name="Gordon S."/>
            <person name="Gould B."/>
            <person name="Lipzen A."/>
            <person name="MacQueen A."/>
            <person name="Palacio-Mejia J."/>
            <person name="Plott C."/>
            <person name="Shakirov E."/>
            <person name="Shu S."/>
            <person name="Yoshinaga Y."/>
            <person name="Zane M."/>
            <person name="Rokhsar D."/>
            <person name="Grimwood J."/>
            <person name="Schmutz J."/>
            <person name="Juenger T."/>
        </authorList>
    </citation>
    <scope>NUCLEOTIDE SEQUENCE [LARGE SCALE GENOMIC DNA]</scope>
    <source>
        <strain evidence="2">cv. HAL2</strain>
    </source>
</reference>
<protein>
    <submittedName>
        <fullName evidence="1">Uncharacterized protein</fullName>
    </submittedName>
</protein>
<dbReference type="Proteomes" id="UP000244336">
    <property type="component" value="Chromosome 1"/>
</dbReference>
<keyword evidence="2" id="KW-1185">Reference proteome</keyword>
<sequence>MLVSSLHNAWNGDYHTHGIRERDKSTNAEHASYGIYIVSVRTFHFYAWSERTSKICLVLMQFHPKLSNYTNFELRPATYFSSMSRLWKHLSNHDWHQWGQASKI</sequence>
<name>A0A2T7F632_9POAL</name>
<evidence type="ECO:0000313" key="1">
    <source>
        <dbReference type="EMBL" id="PUZ75539.1"/>
    </source>
</evidence>
<proteinExistence type="predicted"/>
<dbReference type="AlphaFoldDB" id="A0A2T7F632"/>